<evidence type="ECO:0000313" key="3">
    <source>
        <dbReference type="Proteomes" id="UP000004208"/>
    </source>
</evidence>
<accession>D7WDP6</accession>
<comment type="caution">
    <text evidence="2">The sequence shown here is derived from an EMBL/GenBank/DDBJ whole genome shotgun (WGS) entry which is preliminary data.</text>
</comment>
<reference evidence="2" key="1">
    <citation type="submission" date="2010-06" db="EMBL/GenBank/DDBJ databases">
        <authorList>
            <person name="Muzny D."/>
            <person name="Qin X."/>
            <person name="Buhay C."/>
            <person name="Dugan-Rocha S."/>
            <person name="Ding Y."/>
            <person name="Chen G."/>
            <person name="Hawes A."/>
            <person name="Holder M."/>
            <person name="Jhangiani S."/>
            <person name="Johnson A."/>
            <person name="Khan Z."/>
            <person name="Li Z."/>
            <person name="Liu W."/>
            <person name="Liu X."/>
            <person name="Perez L."/>
            <person name="Shen H."/>
            <person name="Wang Q."/>
            <person name="Watt J."/>
            <person name="Xi L."/>
            <person name="Xin Y."/>
            <person name="Zhou J."/>
            <person name="Deng J."/>
            <person name="Jiang H."/>
            <person name="Liu Y."/>
            <person name="Qu J."/>
            <person name="Song X.-Z."/>
            <person name="Zhang L."/>
            <person name="Villasana D."/>
            <person name="Johnson A."/>
            <person name="Liu J."/>
            <person name="Liyanage D."/>
            <person name="Lorensuhewa L."/>
            <person name="Robinson T."/>
            <person name="Song A."/>
            <person name="Song B.-B."/>
            <person name="Dinh H."/>
            <person name="Thornton R."/>
            <person name="Coyle M."/>
            <person name="Francisco L."/>
            <person name="Jackson L."/>
            <person name="Javaid M."/>
            <person name="Korchina V."/>
            <person name="Kovar C."/>
            <person name="Mata R."/>
            <person name="Mathew T."/>
            <person name="Ngo R."/>
            <person name="Nguyen L."/>
            <person name="Nguyen N."/>
            <person name="Okwuonu G."/>
            <person name="Ongeri F."/>
            <person name="Pham C."/>
            <person name="Simmons D."/>
            <person name="Wilczek-Boney K."/>
            <person name="Hale W."/>
            <person name="Jakkamsetti A."/>
            <person name="Pham P."/>
            <person name="Ruth R."/>
            <person name="San Lucas F."/>
            <person name="Warren J."/>
            <person name="Zhang J."/>
            <person name="Zhao Z."/>
            <person name="Zhou C."/>
            <person name="Zhu D."/>
            <person name="Lee S."/>
            <person name="Bess C."/>
            <person name="Blankenburg K."/>
            <person name="Forbes L."/>
            <person name="Fu Q."/>
            <person name="Gubbala S."/>
            <person name="Hirani K."/>
            <person name="Jayaseelan J.C."/>
            <person name="Lara F."/>
            <person name="Munidasa M."/>
            <person name="Palculict T."/>
            <person name="Patil S."/>
            <person name="Pu L.-L."/>
            <person name="Saada N."/>
            <person name="Tang L."/>
            <person name="Weissenberger G."/>
            <person name="Zhu Y."/>
            <person name="Hemphill L."/>
            <person name="Shang Y."/>
            <person name="Youmans B."/>
            <person name="Ayvaz T."/>
            <person name="Ross M."/>
            <person name="Santibanez J."/>
            <person name="Aqrawi P."/>
            <person name="Gross S."/>
            <person name="Joshi V."/>
            <person name="Fowler G."/>
            <person name="Nazareth L."/>
            <person name="Reid J."/>
            <person name="Worley K."/>
            <person name="Petrosino J."/>
            <person name="Highlander S."/>
            <person name="Gibbs R."/>
        </authorList>
    </citation>
    <scope>NUCLEOTIDE SEQUENCE [LARGE SCALE GENOMIC DNA]</scope>
    <source>
        <strain evidence="2">ATCC 33030</strain>
    </source>
</reference>
<protein>
    <submittedName>
        <fullName evidence="2">Uncharacterized protein</fullName>
    </submittedName>
</protein>
<name>D7WDP6_9CORY</name>
<dbReference type="EMBL" id="ACLJ02000003">
    <property type="protein sequence ID" value="EFK54277.1"/>
    <property type="molecule type" value="Genomic_DNA"/>
</dbReference>
<sequence>MRREPQVRTDFSPSEARRAIAWLSIGAMIAVLLQVTSINTAWGIPSIATAFLFQGVVTRTGRLWTSKSVRVLVPTLVWAACFAMLYFGVDVTSDILNNNSIRALALLTAGCLGGVWPLLRRK</sequence>
<dbReference type="HOGENOM" id="CLU_133686_0_0_11"/>
<organism evidence="2 3">
    <name type="scientific">Corynebacterium genitalium ATCC 33030</name>
    <dbReference type="NCBI Taxonomy" id="585529"/>
    <lineage>
        <taxon>Bacteria</taxon>
        <taxon>Bacillati</taxon>
        <taxon>Actinomycetota</taxon>
        <taxon>Actinomycetes</taxon>
        <taxon>Mycobacteriales</taxon>
        <taxon>Corynebacteriaceae</taxon>
        <taxon>Corynebacterium</taxon>
    </lineage>
</organism>
<dbReference type="AlphaFoldDB" id="D7WDP6"/>
<feature type="transmembrane region" description="Helical" evidence="1">
    <location>
        <begin position="101"/>
        <end position="119"/>
    </location>
</feature>
<proteinExistence type="predicted"/>
<dbReference type="Proteomes" id="UP000004208">
    <property type="component" value="Unassembled WGS sequence"/>
</dbReference>
<evidence type="ECO:0000313" key="2">
    <source>
        <dbReference type="EMBL" id="EFK54277.1"/>
    </source>
</evidence>
<dbReference type="STRING" id="585529.HMPREF0291_11934"/>
<keyword evidence="3" id="KW-1185">Reference proteome</keyword>
<keyword evidence="1" id="KW-0812">Transmembrane</keyword>
<evidence type="ECO:0000256" key="1">
    <source>
        <dbReference type="SAM" id="Phobius"/>
    </source>
</evidence>
<feature type="transmembrane region" description="Helical" evidence="1">
    <location>
        <begin position="42"/>
        <end position="59"/>
    </location>
</feature>
<keyword evidence="1" id="KW-1133">Transmembrane helix</keyword>
<feature type="transmembrane region" description="Helical" evidence="1">
    <location>
        <begin position="71"/>
        <end position="89"/>
    </location>
</feature>
<gene>
    <name evidence="2" type="ORF">HMPREF0291_11934</name>
</gene>
<feature type="transmembrane region" description="Helical" evidence="1">
    <location>
        <begin position="20"/>
        <end position="36"/>
    </location>
</feature>
<keyword evidence="1" id="KW-0472">Membrane</keyword>